<dbReference type="EMBL" id="JAWDGP010006905">
    <property type="protein sequence ID" value="KAK3733215.1"/>
    <property type="molecule type" value="Genomic_DNA"/>
</dbReference>
<evidence type="ECO:0000313" key="2">
    <source>
        <dbReference type="EMBL" id="KAK3733215.1"/>
    </source>
</evidence>
<comment type="caution">
    <text evidence="2">The sequence shown here is derived from an EMBL/GenBank/DDBJ whole genome shotgun (WGS) entry which is preliminary data.</text>
</comment>
<evidence type="ECO:0000313" key="3">
    <source>
        <dbReference type="Proteomes" id="UP001283361"/>
    </source>
</evidence>
<evidence type="ECO:0000256" key="1">
    <source>
        <dbReference type="SAM" id="MobiDB-lite"/>
    </source>
</evidence>
<name>A0AAE1CTA6_9GAST</name>
<accession>A0AAE1CTA6</accession>
<keyword evidence="3" id="KW-1185">Reference proteome</keyword>
<dbReference type="Proteomes" id="UP001283361">
    <property type="component" value="Unassembled WGS sequence"/>
</dbReference>
<feature type="compositionally biased region" description="Basic residues" evidence="1">
    <location>
        <begin position="19"/>
        <end position="32"/>
    </location>
</feature>
<feature type="region of interest" description="Disordered" evidence="1">
    <location>
        <begin position="1"/>
        <end position="32"/>
    </location>
</feature>
<dbReference type="AlphaFoldDB" id="A0AAE1CTA6"/>
<reference evidence="2" key="1">
    <citation type="journal article" date="2023" name="G3 (Bethesda)">
        <title>A reference genome for the long-term kleptoplast-retaining sea slug Elysia crispata morphotype clarki.</title>
        <authorList>
            <person name="Eastman K.E."/>
            <person name="Pendleton A.L."/>
            <person name="Shaikh M.A."/>
            <person name="Suttiyut T."/>
            <person name="Ogas R."/>
            <person name="Tomko P."/>
            <person name="Gavelis G."/>
            <person name="Widhalm J.R."/>
            <person name="Wisecaver J.H."/>
        </authorList>
    </citation>
    <scope>NUCLEOTIDE SEQUENCE</scope>
    <source>
        <strain evidence="2">ECLA1</strain>
    </source>
</reference>
<sequence>MPLVGSHKARGEDVNARPPRTRHGNSVKGKHPNWLKVAVWRGHSGQQLRSTSPTAAAAESDMPGATCWIESIHKTGLDPRVNSTAAAESDMPGATCWIESIHKTTLDPRVNSTAAAESDMPGATCWI</sequence>
<protein>
    <submittedName>
        <fullName evidence="2">Uncharacterized protein</fullName>
    </submittedName>
</protein>
<proteinExistence type="predicted"/>
<organism evidence="2 3">
    <name type="scientific">Elysia crispata</name>
    <name type="common">lettuce slug</name>
    <dbReference type="NCBI Taxonomy" id="231223"/>
    <lineage>
        <taxon>Eukaryota</taxon>
        <taxon>Metazoa</taxon>
        <taxon>Spiralia</taxon>
        <taxon>Lophotrochozoa</taxon>
        <taxon>Mollusca</taxon>
        <taxon>Gastropoda</taxon>
        <taxon>Heterobranchia</taxon>
        <taxon>Euthyneura</taxon>
        <taxon>Panpulmonata</taxon>
        <taxon>Sacoglossa</taxon>
        <taxon>Placobranchoidea</taxon>
        <taxon>Plakobranchidae</taxon>
        <taxon>Elysia</taxon>
    </lineage>
</organism>
<gene>
    <name evidence="2" type="ORF">RRG08_053021</name>
</gene>